<dbReference type="KEGG" id="vg:26586752"/>
<dbReference type="EMBL" id="KT001916">
    <property type="protein sequence ID" value="AKU43960.1"/>
    <property type="molecule type" value="Genomic_DNA"/>
</dbReference>
<sequence length="92" mass="10310">MAGKVTVNGEQNSYSGKWIYNINTLDAWMVHTQEKFGESGLTALAALVKQVTFTVEEKSTLGDGLMLFTDVRCGNIQVYIEKEELDKFCIKL</sequence>
<accession>A0A0K1LP96</accession>
<evidence type="ECO:0000313" key="2">
    <source>
        <dbReference type="Proteomes" id="UP000202391"/>
    </source>
</evidence>
<gene>
    <name evidence="1" type="ORF">CPT_Michonne11</name>
</gene>
<evidence type="ECO:0000313" key="1">
    <source>
        <dbReference type="EMBL" id="AKU43960.1"/>
    </source>
</evidence>
<reference evidence="1 2" key="1">
    <citation type="journal article" date="2015" name="Genome Announc.">
        <title>Complete Genome Sequence of Citrobacter freundii Myophage Michonne.</title>
        <authorList>
            <person name="Bernal C.L."/>
            <person name="Berkowitz V.E."/>
            <person name="Cahill J.L."/>
            <person name="Rasche E.S."/>
            <person name="Kuty Everett G.F."/>
        </authorList>
    </citation>
    <scope>NUCLEOTIDE SEQUENCE [LARGE SCALE GENOMIC DNA]</scope>
</reference>
<proteinExistence type="predicted"/>
<organism evidence="1 2">
    <name type="scientific">Citrobacter phage Michonne</name>
    <dbReference type="NCBI Taxonomy" id="1675603"/>
    <lineage>
        <taxon>Viruses</taxon>
        <taxon>Duplodnaviria</taxon>
        <taxon>Heunggongvirae</taxon>
        <taxon>Uroviricota</taxon>
        <taxon>Caudoviricetes</taxon>
        <taxon>Andersonviridae</taxon>
        <taxon>Ounavirinae</taxon>
        <taxon>Mooglevirus</taxon>
        <taxon>Mooglevirus mordin</taxon>
    </lineage>
</organism>
<dbReference type="Proteomes" id="UP000202391">
    <property type="component" value="Segment"/>
</dbReference>
<dbReference type="OrthoDB" id="21186at10239"/>
<name>A0A0K1LP96_9CAUD</name>
<dbReference type="RefSeq" id="YP_009177258.1">
    <property type="nucleotide sequence ID" value="NC_028247.1"/>
</dbReference>
<protein>
    <submittedName>
        <fullName evidence="1">Uncharacterized protein</fullName>
    </submittedName>
</protein>